<dbReference type="InterPro" id="IPR036520">
    <property type="entry name" value="UPF0759_sf"/>
</dbReference>
<dbReference type="AlphaFoldDB" id="A0A517SH99"/>
<reference evidence="2 3" key="1">
    <citation type="submission" date="2019-02" db="EMBL/GenBank/DDBJ databases">
        <title>Deep-cultivation of Planctomycetes and their phenomic and genomic characterization uncovers novel biology.</title>
        <authorList>
            <person name="Wiegand S."/>
            <person name="Jogler M."/>
            <person name="Boedeker C."/>
            <person name="Pinto D."/>
            <person name="Vollmers J."/>
            <person name="Rivas-Marin E."/>
            <person name="Kohn T."/>
            <person name="Peeters S.H."/>
            <person name="Heuer A."/>
            <person name="Rast P."/>
            <person name="Oberbeckmann S."/>
            <person name="Bunk B."/>
            <person name="Jeske O."/>
            <person name="Meyerdierks A."/>
            <person name="Storesund J.E."/>
            <person name="Kallscheuer N."/>
            <person name="Luecker S."/>
            <person name="Lage O.M."/>
            <person name="Pohl T."/>
            <person name="Merkel B.J."/>
            <person name="Hornburger P."/>
            <person name="Mueller R.-W."/>
            <person name="Bruemmer F."/>
            <person name="Labrenz M."/>
            <person name="Spormann A.M."/>
            <person name="Op den Camp H."/>
            <person name="Overmann J."/>
            <person name="Amann R."/>
            <person name="Jetten M.S.M."/>
            <person name="Mascher T."/>
            <person name="Medema M.H."/>
            <person name="Devos D.P."/>
            <person name="Kaster A.-K."/>
            <person name="Ovreas L."/>
            <person name="Rohde M."/>
            <person name="Galperin M.Y."/>
            <person name="Jogler C."/>
        </authorList>
    </citation>
    <scope>NUCLEOTIDE SEQUENCE [LARGE SCALE GENOMIC DNA]</scope>
    <source>
        <strain evidence="2 3">Pan44</strain>
    </source>
</reference>
<dbReference type="EMBL" id="CP036271">
    <property type="protein sequence ID" value="QDT55467.1"/>
    <property type="molecule type" value="Genomic_DNA"/>
</dbReference>
<dbReference type="PANTHER" id="PTHR30348">
    <property type="entry name" value="UNCHARACTERIZED PROTEIN YECE"/>
    <property type="match status" value="1"/>
</dbReference>
<gene>
    <name evidence="2" type="ORF">Pan44_35100</name>
</gene>
<evidence type="ECO:0000313" key="2">
    <source>
        <dbReference type="EMBL" id="QDT55467.1"/>
    </source>
</evidence>
<sequence>MSERLPYFIGCPVWTSPAWKGTVYRAKAPRSQWLGDYSRVFPTVEGNTTFYALPSVETARRWAAETEPGFRFALKFPQAVSHERRLTDCTVETRAFLQVLDVLQAADRLGPSFLQLPPTFDASEFPKLQSFLKRLPAGFPYAVEVRHRDYFDQGRAETALDQLLMERGVDRVLFDSRPLYSSPPVTEAEKASQTRKPRSPFRTTVTGPRPMVRVVGRDKVDQTIPWLTDWADTVSGWIRSGLEPYVFTHAPDDAFAADMAETFHDLLRARLPQMAPLPTWPGRAELQAPRQQTLF</sequence>
<protein>
    <recommendedName>
        <fullName evidence="4">DUF72 domain-containing protein</fullName>
    </recommendedName>
</protein>
<dbReference type="RefSeq" id="WP_145031286.1">
    <property type="nucleotide sequence ID" value="NZ_CP036271.1"/>
</dbReference>
<dbReference type="SUPFAM" id="SSF117396">
    <property type="entry name" value="TM1631-like"/>
    <property type="match status" value="1"/>
</dbReference>
<dbReference type="Proteomes" id="UP000315700">
    <property type="component" value="Chromosome"/>
</dbReference>
<dbReference type="KEGG" id="ccos:Pan44_35100"/>
<dbReference type="FunCoup" id="A0A517SH99">
    <property type="interactions" value="31"/>
</dbReference>
<dbReference type="Gene3D" id="3.20.20.410">
    <property type="entry name" value="Protein of unknown function UPF0759"/>
    <property type="match status" value="1"/>
</dbReference>
<dbReference type="InParanoid" id="A0A517SH99"/>
<dbReference type="InterPro" id="IPR002763">
    <property type="entry name" value="DUF72"/>
</dbReference>
<name>A0A517SH99_9PLAN</name>
<keyword evidence="3" id="KW-1185">Reference proteome</keyword>
<evidence type="ECO:0008006" key="4">
    <source>
        <dbReference type="Google" id="ProtNLM"/>
    </source>
</evidence>
<dbReference type="PANTHER" id="PTHR30348:SF9">
    <property type="entry name" value="UPF0759 PROTEIN YECE"/>
    <property type="match status" value="1"/>
</dbReference>
<accession>A0A517SH99</accession>
<organism evidence="2 3">
    <name type="scientific">Caulifigura coniformis</name>
    <dbReference type="NCBI Taxonomy" id="2527983"/>
    <lineage>
        <taxon>Bacteria</taxon>
        <taxon>Pseudomonadati</taxon>
        <taxon>Planctomycetota</taxon>
        <taxon>Planctomycetia</taxon>
        <taxon>Planctomycetales</taxon>
        <taxon>Planctomycetaceae</taxon>
        <taxon>Caulifigura</taxon>
    </lineage>
</organism>
<evidence type="ECO:0000313" key="3">
    <source>
        <dbReference type="Proteomes" id="UP000315700"/>
    </source>
</evidence>
<feature type="region of interest" description="Disordered" evidence="1">
    <location>
        <begin position="183"/>
        <end position="207"/>
    </location>
</feature>
<proteinExistence type="predicted"/>
<dbReference type="Pfam" id="PF01904">
    <property type="entry name" value="DUF72"/>
    <property type="match status" value="1"/>
</dbReference>
<dbReference type="OrthoDB" id="9780310at2"/>
<evidence type="ECO:0000256" key="1">
    <source>
        <dbReference type="SAM" id="MobiDB-lite"/>
    </source>
</evidence>